<dbReference type="Gene3D" id="1.10.8.1000">
    <property type="entry name" value="Ornithine 4,5 aminomutase S component, alpha subunit-like"/>
    <property type="match status" value="1"/>
</dbReference>
<dbReference type="InterPro" id="IPR015130">
    <property type="entry name" value="Lys-AminoMut_A"/>
</dbReference>
<keyword evidence="2" id="KW-0413">Isomerase</keyword>
<feature type="domain" description="D-Lysine 5,6-aminomutase alpha subunit" evidence="1">
    <location>
        <begin position="2"/>
        <end position="114"/>
    </location>
</feature>
<dbReference type="Gene3D" id="6.10.250.2220">
    <property type="match status" value="1"/>
</dbReference>
<keyword evidence="3" id="KW-1185">Reference proteome</keyword>
<dbReference type="EMBL" id="CP155573">
    <property type="protein sequence ID" value="XFO68241.1"/>
    <property type="molecule type" value="Genomic_DNA"/>
</dbReference>
<dbReference type="InterPro" id="IPR016176">
    <property type="entry name" value="Cbl-dep_enz_cat"/>
</dbReference>
<dbReference type="Pfam" id="PF16552">
    <property type="entry name" value="OAM_alpha"/>
    <property type="match status" value="1"/>
</dbReference>
<evidence type="ECO:0000313" key="3">
    <source>
        <dbReference type="Proteomes" id="UP000216752"/>
    </source>
</evidence>
<evidence type="ECO:0000259" key="1">
    <source>
        <dbReference type="Pfam" id="PF16552"/>
    </source>
</evidence>
<organism evidence="2 3">
    <name type="scientific">Sporomusa silvacetica DSM 10669</name>
    <dbReference type="NCBI Taxonomy" id="1123289"/>
    <lineage>
        <taxon>Bacteria</taxon>
        <taxon>Bacillati</taxon>
        <taxon>Bacillota</taxon>
        <taxon>Negativicutes</taxon>
        <taxon>Selenomonadales</taxon>
        <taxon>Sporomusaceae</taxon>
        <taxon>Sporomusa</taxon>
    </lineage>
</organism>
<reference evidence="2" key="1">
    <citation type="submission" date="2024-05" db="EMBL/GenBank/DDBJ databases">
        <title>Isolation and characterization of Sporomusa carbonis sp. nov., a carboxydotrophic hydrogenogen in the genus of Sporomusa isolated from a charcoal burning pile.</title>
        <authorList>
            <person name="Boeer T."/>
            <person name="Rosenbaum F."/>
            <person name="Eysell L."/>
            <person name="Mueller V."/>
            <person name="Daniel R."/>
            <person name="Poehlein A."/>
        </authorList>
    </citation>
    <scope>NUCLEOTIDE SEQUENCE [LARGE SCALE GENOMIC DNA]</scope>
    <source>
        <strain evidence="2">DSM 10669</strain>
    </source>
</reference>
<accession>A0ABZ3IRD7</accession>
<dbReference type="Proteomes" id="UP000216752">
    <property type="component" value="Chromosome"/>
</dbReference>
<dbReference type="GO" id="GO:0047831">
    <property type="term" value="F:D-ornithine 4,5-aminomutase activity"/>
    <property type="evidence" value="ECO:0007669"/>
    <property type="project" value="UniProtKB-EC"/>
</dbReference>
<name>A0ABZ3IRD7_9FIRM</name>
<dbReference type="RefSeq" id="WP_094604032.1">
    <property type="nucleotide sequence ID" value="NZ_CP155573.1"/>
</dbReference>
<gene>
    <name evidence="2" type="primary">oraS</name>
    <name evidence="2" type="ORF">SPSIL_044610</name>
</gene>
<proteinExistence type="predicted"/>
<evidence type="ECO:0000313" key="2">
    <source>
        <dbReference type="EMBL" id="XFO68241.1"/>
    </source>
</evidence>
<dbReference type="SUPFAM" id="SSF51703">
    <property type="entry name" value="Cobalamin (vitamin B12)-dependent enzymes"/>
    <property type="match status" value="1"/>
</dbReference>
<protein>
    <submittedName>
        <fullName evidence="2">D-ornithine 4,5-aminomutase subunit alpha</fullName>
        <ecNumber evidence="2">5.4.3.5</ecNumber>
    </submittedName>
</protein>
<sequence length="121" mass="13802">MQRQDDFPERRVQLAALSDAELKERFWQLTEQVVQPLVELARTYTSPSVERSVLLRMGFSSIQAKEIIDKCVEKGMLGKGAGHAVWRLAQLENIAYLEAGRHLAQGAGWDRLQEFWQMGGE</sequence>
<dbReference type="EC" id="5.4.3.5" evidence="2"/>